<accession>A0A183IC43</accession>
<evidence type="ECO:0000313" key="3">
    <source>
        <dbReference type="EMBL" id="VDO93495.1"/>
    </source>
</evidence>
<evidence type="ECO:0000256" key="1">
    <source>
        <dbReference type="SAM" id="MobiDB-lite"/>
    </source>
</evidence>
<dbReference type="InterPro" id="IPR004045">
    <property type="entry name" value="Glutathione_S-Trfase_N"/>
</dbReference>
<dbReference type="InterPro" id="IPR036249">
    <property type="entry name" value="Thioredoxin-like_sf"/>
</dbReference>
<dbReference type="WBParaSite" id="SBAD_0000123701-mRNA-1">
    <property type="protein sequence ID" value="SBAD_0000123701-mRNA-1"/>
    <property type="gene ID" value="SBAD_0000123701"/>
</dbReference>
<dbReference type="PROSITE" id="PS50404">
    <property type="entry name" value="GST_NTER"/>
    <property type="match status" value="1"/>
</dbReference>
<reference evidence="3 4" key="2">
    <citation type="submission" date="2018-11" db="EMBL/GenBank/DDBJ databases">
        <authorList>
            <consortium name="Pathogen Informatics"/>
        </authorList>
    </citation>
    <scope>NUCLEOTIDE SEQUENCE [LARGE SCALE GENOMIC DNA]</scope>
</reference>
<dbReference type="GO" id="GO:0004364">
    <property type="term" value="F:glutathione transferase activity"/>
    <property type="evidence" value="ECO:0007669"/>
    <property type="project" value="TreeGrafter"/>
</dbReference>
<dbReference type="OrthoDB" id="414243at2759"/>
<feature type="region of interest" description="Disordered" evidence="1">
    <location>
        <begin position="75"/>
        <end position="106"/>
    </location>
</feature>
<sequence>MAQGKPHYKLTYFDIKGLGEPIRLLFAYVGQPYEDVRVTIEDWPKVKPSKGSPDWLGSPVNQSVAIRHAFRTGAAVGGGRQTADPHVGTDRPIDNFPGILKDTSNKPKSLDCDAEEMISVHEQHPSSARGTEFYEICSWRCIG</sequence>
<dbReference type="Proteomes" id="UP000270296">
    <property type="component" value="Unassembled WGS sequence"/>
</dbReference>
<organism evidence="5">
    <name type="scientific">Soboliphyme baturini</name>
    <dbReference type="NCBI Taxonomy" id="241478"/>
    <lineage>
        <taxon>Eukaryota</taxon>
        <taxon>Metazoa</taxon>
        <taxon>Ecdysozoa</taxon>
        <taxon>Nematoda</taxon>
        <taxon>Enoplea</taxon>
        <taxon>Dorylaimia</taxon>
        <taxon>Dioctophymatida</taxon>
        <taxon>Dioctophymatoidea</taxon>
        <taxon>Soboliphymatidae</taxon>
        <taxon>Soboliphyme</taxon>
    </lineage>
</organism>
<dbReference type="CDD" id="cd03039">
    <property type="entry name" value="GST_N_Sigma_like"/>
    <property type="match status" value="1"/>
</dbReference>
<dbReference type="InterPro" id="IPR050213">
    <property type="entry name" value="GST_superfamily"/>
</dbReference>
<protein>
    <submittedName>
        <fullName evidence="5">GST N-terminal domain-containing protein</fullName>
    </submittedName>
</protein>
<feature type="domain" description="GST N-terminal" evidence="2">
    <location>
        <begin position="6"/>
        <end position="53"/>
    </location>
</feature>
<dbReference type="PANTHER" id="PTHR11571">
    <property type="entry name" value="GLUTATHIONE S-TRANSFERASE"/>
    <property type="match status" value="1"/>
</dbReference>
<dbReference type="EMBL" id="UZAM01006741">
    <property type="protein sequence ID" value="VDO93495.1"/>
    <property type="molecule type" value="Genomic_DNA"/>
</dbReference>
<dbReference type="GO" id="GO:0006749">
    <property type="term" value="P:glutathione metabolic process"/>
    <property type="evidence" value="ECO:0007669"/>
    <property type="project" value="TreeGrafter"/>
</dbReference>
<keyword evidence="4" id="KW-1185">Reference proteome</keyword>
<reference evidence="5" key="1">
    <citation type="submission" date="2016-06" db="UniProtKB">
        <authorList>
            <consortium name="WormBaseParasite"/>
        </authorList>
    </citation>
    <scope>IDENTIFICATION</scope>
</reference>
<proteinExistence type="predicted"/>
<evidence type="ECO:0000259" key="2">
    <source>
        <dbReference type="PROSITE" id="PS50404"/>
    </source>
</evidence>
<dbReference type="Gene3D" id="1.20.1050.130">
    <property type="match status" value="1"/>
</dbReference>
<evidence type="ECO:0000313" key="4">
    <source>
        <dbReference type="Proteomes" id="UP000270296"/>
    </source>
</evidence>
<dbReference type="SUPFAM" id="SSF52833">
    <property type="entry name" value="Thioredoxin-like"/>
    <property type="match status" value="1"/>
</dbReference>
<dbReference type="AlphaFoldDB" id="A0A183IC43"/>
<gene>
    <name evidence="3" type="ORF">SBAD_LOCUS1187</name>
</gene>
<name>A0A183IC43_9BILA</name>
<evidence type="ECO:0000313" key="5">
    <source>
        <dbReference type="WBParaSite" id="SBAD_0000123701-mRNA-1"/>
    </source>
</evidence>